<protein>
    <submittedName>
        <fullName evidence="1">Uncharacterized protein</fullName>
    </submittedName>
</protein>
<comment type="caution">
    <text evidence="1">The sequence shown here is derived from an EMBL/GenBank/DDBJ whole genome shotgun (WGS) entry which is preliminary data.</text>
</comment>
<dbReference type="Proteomes" id="UP001314635">
    <property type="component" value="Unassembled WGS sequence"/>
</dbReference>
<accession>A0ABS5GBT6</accession>
<evidence type="ECO:0000313" key="2">
    <source>
        <dbReference type="Proteomes" id="UP001314635"/>
    </source>
</evidence>
<sequence length="366" mass="40936">MYTEGASGASGSVDFIRQHIERYGLLGENNVESSLEQRVPSVADVPEFTKGNHFKFGFDGGVFNGRPTRSSIYWVEYSAITRSHRSFREELRQALIDVADRVGAFSVTSSRSYIAALVAAEATQLGLPVRRIAIEIEGLRPAHLAADGETERHTVSWDQFSAFAKEFAKCAGCSDPWIAFEAMHGHLSDLPHIYDGSEIRIENNNFDWSRRCAVGEAEWSLVDNEKFTAINRFLLEKGRLGIPQILRWSPELLAAQINSSPYRRWFQYGANKGGMYREGGRNRLARIGLAVEAMGSTDVVPSAKLESCEPALDELMKALRRNMKNIAPGCVAQHRYPLWRLSPLLGLDGPDRFNVTPAWYGVVHEQ</sequence>
<keyword evidence="2" id="KW-1185">Reference proteome</keyword>
<evidence type="ECO:0000313" key="1">
    <source>
        <dbReference type="EMBL" id="MBR1138504.1"/>
    </source>
</evidence>
<dbReference type="RefSeq" id="WP_172242834.1">
    <property type="nucleotide sequence ID" value="NZ_JABFDP010000044.1"/>
</dbReference>
<proteinExistence type="predicted"/>
<organism evidence="1 2">
    <name type="scientific">Bradyrhizobium denitrificans</name>
    <dbReference type="NCBI Taxonomy" id="2734912"/>
    <lineage>
        <taxon>Bacteria</taxon>
        <taxon>Pseudomonadati</taxon>
        <taxon>Pseudomonadota</taxon>
        <taxon>Alphaproteobacteria</taxon>
        <taxon>Hyphomicrobiales</taxon>
        <taxon>Nitrobacteraceae</taxon>
        <taxon>Bradyrhizobium</taxon>
    </lineage>
</organism>
<name>A0ABS5GBT6_9BRAD</name>
<reference evidence="2" key="1">
    <citation type="journal article" date="2021" name="ISME J.">
        <title>Evolutionary origin and ecological implication of a unique nif island in free-living Bradyrhizobium lineages.</title>
        <authorList>
            <person name="Tao J."/>
        </authorList>
    </citation>
    <scope>NUCLEOTIDE SEQUENCE [LARGE SCALE GENOMIC DNA]</scope>
    <source>
        <strain evidence="2">SZCCT0094</strain>
    </source>
</reference>
<gene>
    <name evidence="1" type="ORF">JQ619_22325</name>
</gene>
<dbReference type="EMBL" id="JAFCLK010000021">
    <property type="protein sequence ID" value="MBR1138504.1"/>
    <property type="molecule type" value="Genomic_DNA"/>
</dbReference>